<dbReference type="Pfam" id="PF13432">
    <property type="entry name" value="TPR_16"/>
    <property type="match status" value="5"/>
</dbReference>
<dbReference type="OrthoDB" id="5290951at2"/>
<dbReference type="Pfam" id="PF14559">
    <property type="entry name" value="TPR_19"/>
    <property type="match status" value="2"/>
</dbReference>
<evidence type="ECO:0000259" key="5">
    <source>
        <dbReference type="Pfam" id="PF23914"/>
    </source>
</evidence>
<dbReference type="RefSeq" id="WP_011310708.1">
    <property type="nucleotide sequence ID" value="NC_007404.1"/>
</dbReference>
<reference evidence="6 7" key="1">
    <citation type="journal article" date="2006" name="J. Bacteriol.">
        <title>The genome sequence of the obligately chemolithoautotrophic, facultatively anaerobic bacterium Thiobacillus denitrificans.</title>
        <authorList>
            <person name="Beller H.R."/>
            <person name="Chain P.S."/>
            <person name="Letain T.E."/>
            <person name="Chakicherla A."/>
            <person name="Larimer F.W."/>
            <person name="Richardson P.M."/>
            <person name="Coleman M.A."/>
            <person name="Wood A.P."/>
            <person name="Kelly D.P."/>
        </authorList>
    </citation>
    <scope>NUCLEOTIDE SEQUENCE [LARGE SCALE GENOMIC DNA]</scope>
    <source>
        <strain evidence="6 7">ATCC 25259</strain>
    </source>
</reference>
<evidence type="ECO:0000313" key="7">
    <source>
        <dbReference type="Proteomes" id="UP000008291"/>
    </source>
</evidence>
<name>Q3SMA1_THIDA</name>
<feature type="repeat" description="TPR" evidence="3">
    <location>
        <begin position="373"/>
        <end position="406"/>
    </location>
</feature>
<organism evidence="6 7">
    <name type="scientific">Thiobacillus denitrificans (strain ATCC 25259 / T1)</name>
    <dbReference type="NCBI Taxonomy" id="292415"/>
    <lineage>
        <taxon>Bacteria</taxon>
        <taxon>Pseudomonadati</taxon>
        <taxon>Pseudomonadota</taxon>
        <taxon>Betaproteobacteria</taxon>
        <taxon>Nitrosomonadales</taxon>
        <taxon>Thiobacillaceae</taxon>
        <taxon>Thiobacillus</taxon>
    </lineage>
</organism>
<dbReference type="InterPro" id="IPR014266">
    <property type="entry name" value="PEP-CTERM_TPR_PrsT"/>
</dbReference>
<dbReference type="InterPro" id="IPR056413">
    <property type="entry name" value="TPR_CcmH_CycH"/>
</dbReference>
<dbReference type="HOGENOM" id="CLU_007251_0_1_4"/>
<gene>
    <name evidence="6" type="ordered locus">Tbd_0195</name>
</gene>
<feature type="repeat" description="TPR" evidence="3">
    <location>
        <begin position="203"/>
        <end position="236"/>
    </location>
</feature>
<dbReference type="AlphaFoldDB" id="Q3SMA1"/>
<proteinExistence type="predicted"/>
<evidence type="ECO:0000256" key="2">
    <source>
        <dbReference type="ARBA" id="ARBA00022803"/>
    </source>
</evidence>
<dbReference type="Pfam" id="PF13181">
    <property type="entry name" value="TPR_8"/>
    <property type="match status" value="1"/>
</dbReference>
<dbReference type="PANTHER" id="PTHR45586">
    <property type="entry name" value="TPR REPEAT-CONTAINING PROTEIN PA4667"/>
    <property type="match status" value="1"/>
</dbReference>
<dbReference type="EMBL" id="CP000116">
    <property type="protein sequence ID" value="AAZ96148.1"/>
    <property type="molecule type" value="Genomic_DNA"/>
</dbReference>
<feature type="repeat" description="TPR" evidence="3">
    <location>
        <begin position="644"/>
        <end position="677"/>
    </location>
</feature>
<protein>
    <submittedName>
        <fullName evidence="6">TPR repeat</fullName>
    </submittedName>
</protein>
<keyword evidence="1" id="KW-0677">Repeat</keyword>
<dbReference type="InterPro" id="IPR051012">
    <property type="entry name" value="CellSynth/LPSAsmb/PSIAsmb"/>
</dbReference>
<dbReference type="InterPro" id="IPR011990">
    <property type="entry name" value="TPR-like_helical_dom_sf"/>
</dbReference>
<dbReference type="NCBIfam" id="TIGR02917">
    <property type="entry name" value="PEP_TPR_lipo"/>
    <property type="match status" value="1"/>
</dbReference>
<evidence type="ECO:0000313" key="6">
    <source>
        <dbReference type="EMBL" id="AAZ96148.1"/>
    </source>
</evidence>
<feature type="domain" description="Cytochrome c-type biogenesis protein H TPR" evidence="5">
    <location>
        <begin position="195"/>
        <end position="303"/>
    </location>
</feature>
<feature type="repeat" description="TPR" evidence="3">
    <location>
        <begin position="135"/>
        <end position="168"/>
    </location>
</feature>
<keyword evidence="7" id="KW-1185">Reference proteome</keyword>
<feature type="chain" id="PRO_5004229012" evidence="4">
    <location>
        <begin position="23"/>
        <end position="931"/>
    </location>
</feature>
<keyword evidence="2 3" id="KW-0802">TPR repeat</keyword>
<dbReference type="STRING" id="292415.Tbd_0195"/>
<evidence type="ECO:0000256" key="4">
    <source>
        <dbReference type="SAM" id="SignalP"/>
    </source>
</evidence>
<dbReference type="eggNOG" id="COG0457">
    <property type="taxonomic scope" value="Bacteria"/>
</dbReference>
<keyword evidence="4" id="KW-0732">Signal</keyword>
<dbReference type="Gene3D" id="1.25.40.10">
    <property type="entry name" value="Tetratricopeptide repeat domain"/>
    <property type="match status" value="5"/>
</dbReference>
<dbReference type="SUPFAM" id="SSF48452">
    <property type="entry name" value="TPR-like"/>
    <property type="match status" value="5"/>
</dbReference>
<evidence type="ECO:0000256" key="3">
    <source>
        <dbReference type="PROSITE-ProRule" id="PRU00339"/>
    </source>
</evidence>
<dbReference type="SMART" id="SM00028">
    <property type="entry name" value="TPR"/>
    <property type="match status" value="18"/>
</dbReference>
<dbReference type="PANTHER" id="PTHR45586:SF1">
    <property type="entry name" value="LIPOPOLYSACCHARIDE ASSEMBLY PROTEIN B"/>
    <property type="match status" value="1"/>
</dbReference>
<accession>Q3SMA1</accession>
<sequence length="931" mass="100958">MTRHPAPLIASLLVLAFCAPLAGCDPTAGLSAQEHVQRAKDFEDKGDLKGSVIELKNAIQKNPDSAEARLLLGQVYLKAGFGAEAEKELRQAERLGVGRATLEPLLGEALLLMGEYARVLDEIQPDTQGPKERLSRILQLRGEALLNQRKLEEACNLFQQSYDASPGNPPTYWGLSRCALATGDAAKARDWLERALKLEHKRARTWIHLGNLELAGKDTAKALAAYSKAVKIEPNNLDALQSLVAIHVKAGDTQRAREYLAVIRKLAPKSTRAHYLEASIAYSEKKFAEANAAIQEALKVSPDHVPSLMLAGMSAHALGSYQEAETYFKRFLLRVPGHAEGLKMLATTQIKSKQFDKALVTLAPFLAPGVRDAQGLALAGEAQMANGNPSQAAALFERALALEPGNVTIRTQLGLSQLAAGNTQDAIDELTDASQHSSGSQADTLLAVAYLSRKDYDRALAALATLQKKGDASAKIHHLAGQAYLGKNDKLAARRNFEQALAADAAFFPAVASLAQLDVAENKADAARMRLERALAQDKNRVAAMLALSRMAARNGQEQASIDWLEKAARADGKAIQPRIELVRHYLARNEGQKALALANEAVRANPDHPAALNLLGTVQLALDDKASSASTFSRLTRETRQSPEGFVRLAQVQLADGKLDEARRNLLHALELAPGHLKSQEALIKLELAAKRPEAALLVARDIQKGHPDSAVGFVREGDILLAEKRIAQAVPAYVRALEHGAGPAVLVQFHRATVLSGQNRAAADRRLEDWIRQHPKDSGVAAYAAGYYLVTGQSARAAETYRQILKHEPRNVMILNNLASLYLQQRDPRALELATQANRLAPTNPAVQDTLGWVLVEQGQARRGLGYLRKAMAQTPKNASLRYHHAVALARTGDRPGARKLLEQLLAETPRFEERAAAETLLKSLPAAS</sequence>
<evidence type="ECO:0000256" key="1">
    <source>
        <dbReference type="ARBA" id="ARBA00022737"/>
    </source>
</evidence>
<feature type="signal peptide" evidence="4">
    <location>
        <begin position="1"/>
        <end position="22"/>
    </location>
</feature>
<dbReference type="InterPro" id="IPR019734">
    <property type="entry name" value="TPR_rpt"/>
</dbReference>
<dbReference type="PROSITE" id="PS50005">
    <property type="entry name" value="TPR"/>
    <property type="match status" value="4"/>
</dbReference>
<dbReference type="KEGG" id="tbd:Tbd_0195"/>
<dbReference type="Proteomes" id="UP000008291">
    <property type="component" value="Chromosome"/>
</dbReference>
<dbReference type="Pfam" id="PF23914">
    <property type="entry name" value="TPR_CcmH_CycH"/>
    <property type="match status" value="1"/>
</dbReference>